<dbReference type="Proteomes" id="UP000002949">
    <property type="component" value="Unassembled WGS sequence"/>
</dbReference>
<evidence type="ECO:0000313" key="1">
    <source>
        <dbReference type="EMBL" id="EHH12722.1"/>
    </source>
</evidence>
<accession>G6Y6N2</accession>
<gene>
    <name evidence="1" type="ORF">MEA186_07984</name>
</gene>
<name>G6Y6N2_9HYPH</name>
<dbReference type="AlphaFoldDB" id="G6Y6N2"/>
<sequence>MRNARAMQQRAAFAEQVMNRKSRDALVLHG</sequence>
<protein>
    <submittedName>
        <fullName evidence="1">Uncharacterized protein</fullName>
    </submittedName>
</protein>
<proteinExistence type="predicted"/>
<evidence type="ECO:0000313" key="2">
    <source>
        <dbReference type="Proteomes" id="UP000002949"/>
    </source>
</evidence>
<reference evidence="1 2" key="1">
    <citation type="journal article" date="2012" name="J. Bacteriol.">
        <title>Draft Genome Sequence of Plant Growth-Promoting Rhizobium Mesorhizobium amorphae, Isolated from Zinc-Lead Mine Tailings.</title>
        <authorList>
            <person name="Hao X."/>
            <person name="Lin Y."/>
            <person name="Johnstone L."/>
            <person name="Baltrus D.A."/>
            <person name="Miller S.J."/>
            <person name="Wei G."/>
            <person name="Rensing C."/>
        </authorList>
    </citation>
    <scope>NUCLEOTIDE SEQUENCE [LARGE SCALE GENOMIC DNA]</scope>
    <source>
        <strain evidence="1 2">CCNWGS0123</strain>
    </source>
</reference>
<keyword evidence="2" id="KW-1185">Reference proteome</keyword>
<organism evidence="1 2">
    <name type="scientific">Mesorhizobium amorphae CCNWGS0123</name>
    <dbReference type="NCBI Taxonomy" id="1082933"/>
    <lineage>
        <taxon>Bacteria</taxon>
        <taxon>Pseudomonadati</taxon>
        <taxon>Pseudomonadota</taxon>
        <taxon>Alphaproteobacteria</taxon>
        <taxon>Hyphomicrobiales</taxon>
        <taxon>Phyllobacteriaceae</taxon>
        <taxon>Mesorhizobium</taxon>
    </lineage>
</organism>
<dbReference type="EMBL" id="AGSN01000071">
    <property type="protein sequence ID" value="EHH12722.1"/>
    <property type="molecule type" value="Genomic_DNA"/>
</dbReference>